<keyword evidence="4" id="KW-1185">Reference proteome</keyword>
<sequence>MRLSDVVINNFCSCDPVRISLSDFNPIVGYNNSGKSNILRAINWLLRKSVLPNYMFHDPTNAVTVEGTIEDVDLQILPPNQQQAVAPYLNNGSLIFRRRQPSPGCPVGQLRIDVFDGQARAWVDNPAGLDNAIAVLLPEPLYIEAMEDAGEDVGKFGAKNTIGLLLKHVLRRINASNPAAIDVMSAALAQVSGHLNGQNRIEELAGFETEATSAIASFFPGLSLHLSFAPPEIEDLFKSSTITLSDAQGRPRPFTSFGHGAQRSVHMALIKLLADLTGGAAGNPGGTVVLLIDEPELYLHPQAIELLRESLLSLSNQTFQVIFSTHSPLLIGRAHALQTRIIYKNADNKTAVRERLTTASAAFAAHEHHAEAVFSIQSATHLLFSEKVLLVEGKTEQMLLPHIYQAVHGHSFAHDKGCIVSGSSSSALMPMMQILQSVGFAPKVLTDLDFIFKVAPKAGLVNPADQDFVACKNWFATQSGALGIFLDTSGLPTRKGPNGEISTYSSAEAFERMAAAMPNEINALVQMLRQHNIWVWSGGAIEVHLGIGKNDQDRIGFLNTAMQVGNLNHAARPQDLHDLAQWV</sequence>
<dbReference type="InterPro" id="IPR041685">
    <property type="entry name" value="AAA_GajA/Old/RecF-like"/>
</dbReference>
<organism evidence="3 4">
    <name type="scientific">Candidimonas humi</name>
    <dbReference type="NCBI Taxonomy" id="683355"/>
    <lineage>
        <taxon>Bacteria</taxon>
        <taxon>Pseudomonadati</taxon>
        <taxon>Pseudomonadota</taxon>
        <taxon>Betaproteobacteria</taxon>
        <taxon>Burkholderiales</taxon>
        <taxon>Alcaligenaceae</taxon>
        <taxon>Candidimonas</taxon>
    </lineage>
</organism>
<dbReference type="GO" id="GO:0004519">
    <property type="term" value="F:endonuclease activity"/>
    <property type="evidence" value="ECO:0007669"/>
    <property type="project" value="UniProtKB-KW"/>
</dbReference>
<keyword evidence="3" id="KW-0378">Hydrolase</keyword>
<dbReference type="Pfam" id="PF20469">
    <property type="entry name" value="OLD-like_TOPRIM"/>
    <property type="match status" value="1"/>
</dbReference>
<feature type="domain" description="OLD protein-like TOPRIM" evidence="2">
    <location>
        <begin position="383"/>
        <end position="449"/>
    </location>
</feature>
<dbReference type="PANTHER" id="PTHR43581">
    <property type="entry name" value="ATP/GTP PHOSPHATASE"/>
    <property type="match status" value="1"/>
</dbReference>
<name>A0ABV8NZJ2_9BURK</name>
<dbReference type="Proteomes" id="UP001595848">
    <property type="component" value="Unassembled WGS sequence"/>
</dbReference>
<evidence type="ECO:0000259" key="2">
    <source>
        <dbReference type="Pfam" id="PF20469"/>
    </source>
</evidence>
<dbReference type="InterPro" id="IPR034139">
    <property type="entry name" value="TOPRIM_OLD"/>
</dbReference>
<dbReference type="RefSeq" id="WP_217965519.1">
    <property type="nucleotide sequence ID" value="NZ_JAHTBN010000007.1"/>
</dbReference>
<reference evidence="4" key="1">
    <citation type="journal article" date="2019" name="Int. J. Syst. Evol. Microbiol.">
        <title>The Global Catalogue of Microorganisms (GCM) 10K type strain sequencing project: providing services to taxonomists for standard genome sequencing and annotation.</title>
        <authorList>
            <consortium name="The Broad Institute Genomics Platform"/>
            <consortium name="The Broad Institute Genome Sequencing Center for Infectious Disease"/>
            <person name="Wu L."/>
            <person name="Ma J."/>
        </authorList>
    </citation>
    <scope>NUCLEOTIDE SEQUENCE [LARGE SCALE GENOMIC DNA]</scope>
    <source>
        <strain evidence="4">LMG 24813</strain>
    </source>
</reference>
<keyword evidence="3" id="KW-0255">Endonuclease</keyword>
<proteinExistence type="predicted"/>
<accession>A0ABV8NZJ2</accession>
<dbReference type="InterPro" id="IPR051396">
    <property type="entry name" value="Bact_Antivir_Def_Nuclease"/>
</dbReference>
<evidence type="ECO:0000259" key="1">
    <source>
        <dbReference type="Pfam" id="PF13175"/>
    </source>
</evidence>
<protein>
    <submittedName>
        <fullName evidence="3">ATP-dependent endonuclease</fullName>
    </submittedName>
</protein>
<evidence type="ECO:0000313" key="3">
    <source>
        <dbReference type="EMBL" id="MFC4201602.1"/>
    </source>
</evidence>
<keyword evidence="3" id="KW-0540">Nuclease</keyword>
<comment type="caution">
    <text evidence="3">The sequence shown here is derived from an EMBL/GenBank/DDBJ whole genome shotgun (WGS) entry which is preliminary data.</text>
</comment>
<dbReference type="EMBL" id="JBHSBV010000004">
    <property type="protein sequence ID" value="MFC4201602.1"/>
    <property type="molecule type" value="Genomic_DNA"/>
</dbReference>
<feature type="domain" description="Endonuclease GajA/Old nuclease/RecF-like AAA" evidence="1">
    <location>
        <begin position="1"/>
        <end position="53"/>
    </location>
</feature>
<evidence type="ECO:0000313" key="4">
    <source>
        <dbReference type="Proteomes" id="UP001595848"/>
    </source>
</evidence>
<feature type="domain" description="Endonuclease GajA/Old nuclease/RecF-like AAA" evidence="1">
    <location>
        <begin position="245"/>
        <end position="331"/>
    </location>
</feature>
<gene>
    <name evidence="3" type="ORF">ACFOY1_11615</name>
</gene>
<dbReference type="PANTHER" id="PTHR43581:SF4">
    <property type="entry name" value="ATP_GTP PHOSPHATASE"/>
    <property type="match status" value="1"/>
</dbReference>
<dbReference type="Pfam" id="PF13175">
    <property type="entry name" value="AAA_15"/>
    <property type="match status" value="2"/>
</dbReference>